<name>A0A8J4B2Z0_9CHLO</name>
<keyword evidence="3" id="KW-1185">Reference proteome</keyword>
<evidence type="ECO:0000313" key="3">
    <source>
        <dbReference type="Proteomes" id="UP000747399"/>
    </source>
</evidence>
<feature type="compositionally biased region" description="Basic residues" evidence="1">
    <location>
        <begin position="100"/>
        <end position="116"/>
    </location>
</feature>
<dbReference type="AlphaFoldDB" id="A0A8J4B2Z0"/>
<dbReference type="EMBL" id="BNCO01000012">
    <property type="protein sequence ID" value="GIL52019.1"/>
    <property type="molecule type" value="Genomic_DNA"/>
</dbReference>
<feature type="region of interest" description="Disordered" evidence="1">
    <location>
        <begin position="16"/>
        <end position="258"/>
    </location>
</feature>
<proteinExistence type="predicted"/>
<comment type="caution">
    <text evidence="2">The sequence shown here is derived from an EMBL/GenBank/DDBJ whole genome shotgun (WGS) entry which is preliminary data.</text>
</comment>
<reference evidence="2" key="1">
    <citation type="journal article" date="2021" name="Proc. Natl. Acad. Sci. U.S.A.">
        <title>Three genomes in the algal genus Volvox reveal the fate of a haploid sex-determining region after a transition to homothallism.</title>
        <authorList>
            <person name="Yamamoto K."/>
            <person name="Hamaji T."/>
            <person name="Kawai-Toyooka H."/>
            <person name="Matsuzaki R."/>
            <person name="Takahashi F."/>
            <person name="Nishimura Y."/>
            <person name="Kawachi M."/>
            <person name="Noguchi H."/>
            <person name="Minakuchi Y."/>
            <person name="Umen J.G."/>
            <person name="Toyoda A."/>
            <person name="Nozaki H."/>
        </authorList>
    </citation>
    <scope>NUCLEOTIDE SEQUENCE</scope>
    <source>
        <strain evidence="2">NIES-3780</strain>
    </source>
</reference>
<accession>A0A8J4B2Z0</accession>
<protein>
    <submittedName>
        <fullName evidence="2">Uncharacterized protein</fullName>
    </submittedName>
</protein>
<dbReference type="Proteomes" id="UP000747399">
    <property type="component" value="Unassembled WGS sequence"/>
</dbReference>
<feature type="compositionally biased region" description="Basic and acidic residues" evidence="1">
    <location>
        <begin position="71"/>
        <end position="93"/>
    </location>
</feature>
<feature type="compositionally biased region" description="Acidic residues" evidence="1">
    <location>
        <begin position="121"/>
        <end position="144"/>
    </location>
</feature>
<evidence type="ECO:0000256" key="1">
    <source>
        <dbReference type="SAM" id="MobiDB-lite"/>
    </source>
</evidence>
<sequence>MAAEIDPKTEALVRQVHRELNGLTRTSRRANPTYGLSFDSNGAGKQLQQHHREKDTRSEGAGAAGGVVKRSRTEKEGERERDRDREHERDKGRGAVGIGGHRKRRSPQSTRQRQRRVQGVDDSDNAEFEEEDGESDQPDDDEEYESTRTSSTSEESELKSETQACKRHRGGSSRDGSKGDREGSRADREGGKQREREWQERERCYERERRRERDRDQEHRIACQTGVSANPRSAVPVRTDPVASAPKAEGAGPHQQGMQDVRDLERYRSHVIAVQDREAGGVNDGLATASEPEINRAVALQQQQLLLEQLQQQMAEQHLSSLEAAAAAASAAVKEQAKTSGQVADQRLVKCFHAGVRWGIKLSRQALQTRSDLATALNDAFAGEILSCGRGETLYIVFLDAQGKTSEFPSLRGPNGRGKDSATKWRAMVDRAVKIYVRRS</sequence>
<evidence type="ECO:0000313" key="2">
    <source>
        <dbReference type="EMBL" id="GIL52019.1"/>
    </source>
</evidence>
<gene>
    <name evidence="2" type="ORF">Vafri_7981</name>
</gene>
<feature type="compositionally biased region" description="Basic and acidic residues" evidence="1">
    <location>
        <begin position="175"/>
        <end position="221"/>
    </location>
</feature>
<organism evidence="2 3">
    <name type="scientific">Volvox africanus</name>
    <dbReference type="NCBI Taxonomy" id="51714"/>
    <lineage>
        <taxon>Eukaryota</taxon>
        <taxon>Viridiplantae</taxon>
        <taxon>Chlorophyta</taxon>
        <taxon>core chlorophytes</taxon>
        <taxon>Chlorophyceae</taxon>
        <taxon>CS clade</taxon>
        <taxon>Chlamydomonadales</taxon>
        <taxon>Volvocaceae</taxon>
        <taxon>Volvox</taxon>
    </lineage>
</organism>